<accession>A0A507DS14</accession>
<gene>
    <name evidence="2" type="ORF">SeMB42_g00210</name>
</gene>
<comment type="caution">
    <text evidence="2">The sequence shown here is derived from an EMBL/GenBank/DDBJ whole genome shotgun (WGS) entry which is preliminary data.</text>
</comment>
<keyword evidence="3" id="KW-1185">Reference proteome</keyword>
<organism evidence="2 3">
    <name type="scientific">Synchytrium endobioticum</name>
    <dbReference type="NCBI Taxonomy" id="286115"/>
    <lineage>
        <taxon>Eukaryota</taxon>
        <taxon>Fungi</taxon>
        <taxon>Fungi incertae sedis</taxon>
        <taxon>Chytridiomycota</taxon>
        <taxon>Chytridiomycota incertae sedis</taxon>
        <taxon>Chytridiomycetes</taxon>
        <taxon>Synchytriales</taxon>
        <taxon>Synchytriaceae</taxon>
        <taxon>Synchytrium</taxon>
    </lineage>
</organism>
<dbReference type="EMBL" id="QEAN01000004">
    <property type="protein sequence ID" value="TPX54524.1"/>
    <property type="molecule type" value="Genomic_DNA"/>
</dbReference>
<dbReference type="Proteomes" id="UP000317494">
    <property type="component" value="Unassembled WGS sequence"/>
</dbReference>
<reference evidence="2 3" key="1">
    <citation type="journal article" date="2019" name="Sci. Rep.">
        <title>Comparative genomics of chytrid fungi reveal insights into the obligate biotrophic and pathogenic lifestyle of Synchytrium endobioticum.</title>
        <authorList>
            <person name="van de Vossenberg B.T.L.H."/>
            <person name="Warris S."/>
            <person name="Nguyen H.D.T."/>
            <person name="van Gent-Pelzer M.P.E."/>
            <person name="Joly D.L."/>
            <person name="van de Geest H.C."/>
            <person name="Bonants P.J.M."/>
            <person name="Smith D.S."/>
            <person name="Levesque C.A."/>
            <person name="van der Lee T.A.J."/>
        </authorList>
    </citation>
    <scope>NUCLEOTIDE SEQUENCE [LARGE SCALE GENOMIC DNA]</scope>
    <source>
        <strain evidence="2 3">MB42</strain>
    </source>
</reference>
<dbReference type="AlphaFoldDB" id="A0A507DS14"/>
<dbReference type="VEuPathDB" id="FungiDB:SeMB42_g00210"/>
<name>A0A507DS14_9FUNG</name>
<protein>
    <submittedName>
        <fullName evidence="2">Uncharacterized protein</fullName>
    </submittedName>
</protein>
<feature type="region of interest" description="Disordered" evidence="1">
    <location>
        <begin position="64"/>
        <end position="83"/>
    </location>
</feature>
<evidence type="ECO:0000256" key="1">
    <source>
        <dbReference type="SAM" id="MobiDB-lite"/>
    </source>
</evidence>
<evidence type="ECO:0000313" key="3">
    <source>
        <dbReference type="Proteomes" id="UP000317494"/>
    </source>
</evidence>
<proteinExistence type="predicted"/>
<sequence length="83" mass="9250">MIIDDIWRSNRDIHLLQQLTHGGKGGANYWTNLLRMIIDGQICGTGPVYRPILEKVSTGAMNYQDPRAFADRPPAQLPPNSSS</sequence>
<evidence type="ECO:0000313" key="2">
    <source>
        <dbReference type="EMBL" id="TPX54524.1"/>
    </source>
</evidence>